<name>A0A0S3PWZ9_9BRAD</name>
<evidence type="ECO:0000256" key="12">
    <source>
        <dbReference type="ARBA" id="ARBA00023239"/>
    </source>
</evidence>
<dbReference type="GO" id="GO:0019288">
    <property type="term" value="P:isopentenyl diphosphate biosynthetic process, methylerythritol 4-phosphate pathway"/>
    <property type="evidence" value="ECO:0007669"/>
    <property type="project" value="UniProtKB-UniRule"/>
</dbReference>
<feature type="binding site" evidence="14">
    <location>
        <position position="239"/>
    </location>
    <ligand>
        <name>a divalent metal cation</name>
        <dbReference type="ChEBI" id="CHEBI:60240"/>
    </ligand>
</feature>
<dbReference type="Pfam" id="PF01128">
    <property type="entry name" value="IspD"/>
    <property type="match status" value="1"/>
</dbReference>
<feature type="binding site" evidence="14">
    <location>
        <position position="368"/>
    </location>
    <ligand>
        <name>4-CDP-2-C-methyl-D-erythritol 2-phosphate</name>
        <dbReference type="ChEBI" id="CHEBI:57919"/>
    </ligand>
</feature>
<feature type="site" description="Transition state stabilizer" evidence="14">
    <location>
        <position position="23"/>
    </location>
</feature>
<comment type="similarity">
    <text evidence="14">In the C-terminal section; belongs to the IspF family.</text>
</comment>
<evidence type="ECO:0000256" key="3">
    <source>
        <dbReference type="ARBA" id="ARBA00001968"/>
    </source>
</evidence>
<dbReference type="GO" id="GO:0008685">
    <property type="term" value="F:2-C-methyl-D-erythritol 2,4-cyclodiphosphate synthase activity"/>
    <property type="evidence" value="ECO:0007669"/>
    <property type="project" value="UniProtKB-UniRule"/>
</dbReference>
<dbReference type="PANTHER" id="PTHR43181:SF1">
    <property type="entry name" value="2-C-METHYL-D-ERYTHRITOL 2,4-CYCLODIPHOSPHATE SYNTHASE, CHLOROPLASTIC"/>
    <property type="match status" value="1"/>
</dbReference>
<sequence>MRPKVAAVIVAAGSGSRFGGSPKQYRYLDGLPIVRAAIATFASHENIDHIQPVIRSGDSEIFARSLSGIETLPAVPGGATRQASVRAGLEALAALKPDIVLVHDAARPFATAELITNAIAAAQTFGAAVPGLQVVDTVKVVGEDDLVIDTPDRSRLRTVQTPQAFRFAPLLDAHRRAADEGRDGFTDDSALAEWAGLRVNIFEGERSNVKITTPDDLPDSRASKAALTDVRTATGFDVHCFEDGDHVWLGGVRIPHEKKLSGHSDADVVLHALTDALLGAITDGDIGSHFPPSDEQWRGASSDRFLAFAAERVRQRGGVITLLDATLLCEAPRVGPHRDAMRARIAEIAGITADRVAIKATTMEQLGFIGRREGIAAMATATVRLPESK</sequence>
<feature type="region of interest" description="2-C-methyl-D-erythritol 4-phosphate cytidylyltransferase" evidence="14">
    <location>
        <begin position="1"/>
        <end position="230"/>
    </location>
</feature>
<proteinExistence type="inferred from homology"/>
<dbReference type="HAMAP" id="MF_00107">
    <property type="entry name" value="IspF"/>
    <property type="match status" value="1"/>
</dbReference>
<dbReference type="KEGG" id="vgo:GJW-30_1_02992"/>
<reference evidence="16 17" key="1">
    <citation type="submission" date="2015-08" db="EMBL/GenBank/DDBJ databases">
        <title>Investigation of the bacterial diversity of lava forest soil.</title>
        <authorList>
            <person name="Lee J.S."/>
        </authorList>
    </citation>
    <scope>NUCLEOTIDE SEQUENCE [LARGE SCALE GENOMIC DNA]</scope>
    <source>
        <strain evidence="16 17">GJW-30</strain>
    </source>
</reference>
<evidence type="ECO:0000256" key="11">
    <source>
        <dbReference type="ARBA" id="ARBA00023229"/>
    </source>
</evidence>
<dbReference type="HAMAP" id="MF_00108">
    <property type="entry name" value="IspD"/>
    <property type="match status" value="1"/>
</dbReference>
<feature type="binding site" evidence="14">
    <location>
        <position position="237"/>
    </location>
    <ligand>
        <name>a divalent metal cation</name>
        <dbReference type="ChEBI" id="CHEBI:60240"/>
    </ligand>
</feature>
<gene>
    <name evidence="14 16" type="primary">ispDF</name>
    <name evidence="16" type="ORF">GJW-30_1_02992</name>
</gene>
<dbReference type="GO" id="GO:0016114">
    <property type="term" value="P:terpenoid biosynthetic process"/>
    <property type="evidence" value="ECO:0007669"/>
    <property type="project" value="InterPro"/>
</dbReference>
<comment type="similarity">
    <text evidence="7">Belongs to the IspD/TarI cytidylyltransferase family. IspD subfamily.</text>
</comment>
<feature type="site" description="Positions MEP for the nucleophilic attack" evidence="14">
    <location>
        <position position="210"/>
    </location>
</feature>
<feature type="binding site" evidence="14">
    <location>
        <begin position="263"/>
        <end position="264"/>
    </location>
    <ligand>
        <name>4-CDP-2-C-methyl-D-erythritol 2-phosphate</name>
        <dbReference type="ChEBI" id="CHEBI:57919"/>
    </ligand>
</feature>
<evidence type="ECO:0000313" key="16">
    <source>
        <dbReference type="EMBL" id="BAT60449.1"/>
    </source>
</evidence>
<dbReference type="NCBIfam" id="NF006899">
    <property type="entry name" value="PRK09382.1"/>
    <property type="match status" value="1"/>
</dbReference>
<dbReference type="CDD" id="cd02516">
    <property type="entry name" value="CDP-ME_synthetase"/>
    <property type="match status" value="1"/>
</dbReference>
<feature type="binding site" evidence="14">
    <location>
        <position position="371"/>
    </location>
    <ligand>
        <name>4-CDP-2-C-methyl-D-erythritol 2-phosphate</name>
        <dbReference type="ChEBI" id="CHEBI:57919"/>
    </ligand>
</feature>
<keyword evidence="10 14" id="KW-0479">Metal-binding</keyword>
<dbReference type="PROSITE" id="PS01295">
    <property type="entry name" value="ISPD"/>
    <property type="match status" value="1"/>
</dbReference>
<dbReference type="HAMAP" id="MF_01520">
    <property type="entry name" value="IspDF"/>
    <property type="match status" value="1"/>
</dbReference>
<comment type="caution">
    <text evidence="14">Lacks conserved residue(s) required for the propagation of feature annotation.</text>
</comment>
<feature type="site" description="Positions MEP for the nucleophilic attack" evidence="14">
    <location>
        <position position="153"/>
    </location>
</feature>
<evidence type="ECO:0000259" key="15">
    <source>
        <dbReference type="Pfam" id="PF02542"/>
    </source>
</evidence>
<feature type="binding site" evidence="14">
    <location>
        <begin position="361"/>
        <end position="364"/>
    </location>
    <ligand>
        <name>4-CDP-2-C-methyl-D-erythritol 2-phosphate</name>
        <dbReference type="ChEBI" id="CHEBI:57919"/>
    </ligand>
</feature>
<dbReference type="InterPro" id="IPR029044">
    <property type="entry name" value="Nucleotide-diphossugar_trans"/>
</dbReference>
<comment type="similarity">
    <text evidence="14">In the N-terminal section; belongs to the IspD/TarI cytidylyltransferase family. IspD subfamily.</text>
</comment>
<dbReference type="EC" id="2.7.7.60" evidence="14"/>
<dbReference type="EMBL" id="AP014946">
    <property type="protein sequence ID" value="BAT60449.1"/>
    <property type="molecule type" value="Genomic_DNA"/>
</dbReference>
<dbReference type="PANTHER" id="PTHR43181">
    <property type="entry name" value="2-C-METHYL-D-ERYTHRITOL 2,4-CYCLODIPHOSPHATE SYNTHASE, CHLOROPLASTIC"/>
    <property type="match status" value="1"/>
</dbReference>
<dbReference type="GO" id="GO:0050518">
    <property type="term" value="F:2-C-methyl-D-erythritol 4-phosphate cytidylyltransferase activity"/>
    <property type="evidence" value="ECO:0007669"/>
    <property type="project" value="UniProtKB-UniRule"/>
</dbReference>
<feature type="binding site" evidence="14">
    <location>
        <position position="271"/>
    </location>
    <ligand>
        <name>a divalent metal cation</name>
        <dbReference type="ChEBI" id="CHEBI:60240"/>
    </ligand>
</feature>
<evidence type="ECO:0000256" key="14">
    <source>
        <dbReference type="HAMAP-Rule" id="MF_01520"/>
    </source>
</evidence>
<dbReference type="InterPro" id="IPR018294">
    <property type="entry name" value="ISPD_synthase_CS"/>
</dbReference>
<dbReference type="InterPro" id="IPR003526">
    <property type="entry name" value="MECDP_synthase"/>
</dbReference>
<dbReference type="NCBIfam" id="TIGR00453">
    <property type="entry name" value="ispD"/>
    <property type="match status" value="1"/>
</dbReference>
<dbReference type="SUPFAM" id="SSF53448">
    <property type="entry name" value="Nucleotide-diphospho-sugar transferases"/>
    <property type="match status" value="1"/>
</dbReference>
<comment type="catalytic activity">
    <reaction evidence="2 14">
        <text>2-C-methyl-D-erythritol 4-phosphate + CTP + H(+) = 4-CDP-2-C-methyl-D-erythritol + diphosphate</text>
        <dbReference type="Rhea" id="RHEA:13429"/>
        <dbReference type="ChEBI" id="CHEBI:15378"/>
        <dbReference type="ChEBI" id="CHEBI:33019"/>
        <dbReference type="ChEBI" id="CHEBI:37563"/>
        <dbReference type="ChEBI" id="CHEBI:57823"/>
        <dbReference type="ChEBI" id="CHEBI:58262"/>
        <dbReference type="EC" id="2.7.7.60"/>
    </reaction>
</comment>
<dbReference type="InterPro" id="IPR001228">
    <property type="entry name" value="IspD"/>
</dbReference>
<evidence type="ECO:0000256" key="6">
    <source>
        <dbReference type="ARBA" id="ARBA00008480"/>
    </source>
</evidence>
<dbReference type="Gene3D" id="3.30.1330.50">
    <property type="entry name" value="2-C-methyl-D-erythritol 2,4-cyclodiphosphate synthase"/>
    <property type="match status" value="1"/>
</dbReference>
<comment type="catalytic activity">
    <reaction evidence="1 14">
        <text>4-CDP-2-C-methyl-D-erythritol 2-phosphate = 2-C-methyl-D-erythritol 2,4-cyclic diphosphate + CMP</text>
        <dbReference type="Rhea" id="RHEA:23864"/>
        <dbReference type="ChEBI" id="CHEBI:57919"/>
        <dbReference type="ChEBI" id="CHEBI:58483"/>
        <dbReference type="ChEBI" id="CHEBI:60377"/>
        <dbReference type="EC" id="4.6.1.12"/>
    </reaction>
</comment>
<evidence type="ECO:0000256" key="8">
    <source>
        <dbReference type="ARBA" id="ARBA00022679"/>
    </source>
</evidence>
<dbReference type="PROSITE" id="PS01350">
    <property type="entry name" value="ISPF"/>
    <property type="match status" value="1"/>
</dbReference>
<dbReference type="AlphaFoldDB" id="A0A0S3PWZ9"/>
<feature type="region of interest" description="2-C-methyl-D-erythritol 2,4-cyclodiphosphate synthase" evidence="14">
    <location>
        <begin position="231"/>
        <end position="389"/>
    </location>
</feature>
<feature type="domain" description="2-C-methyl-D-erythritol 2,4-cyclodiphosphate synthase" evidence="15">
    <location>
        <begin position="231"/>
        <end position="383"/>
    </location>
</feature>
<keyword evidence="9 14" id="KW-0548">Nucleotidyltransferase</keyword>
<keyword evidence="11 14" id="KW-0414">Isoprene biosynthesis</keyword>
<dbReference type="InterPro" id="IPR034683">
    <property type="entry name" value="IspD/TarI"/>
</dbReference>
<dbReference type="GO" id="GO:0046872">
    <property type="term" value="F:metal ion binding"/>
    <property type="evidence" value="ECO:0007669"/>
    <property type="project" value="UniProtKB-KW"/>
</dbReference>
<comment type="similarity">
    <text evidence="6">Belongs to the IspF family.</text>
</comment>
<evidence type="ECO:0000256" key="9">
    <source>
        <dbReference type="ARBA" id="ARBA00022695"/>
    </source>
</evidence>
<evidence type="ECO:0000256" key="10">
    <source>
        <dbReference type="ARBA" id="ARBA00022723"/>
    </source>
</evidence>
<dbReference type="CDD" id="cd00554">
    <property type="entry name" value="MECDP_synthase"/>
    <property type="match status" value="1"/>
</dbReference>
<dbReference type="RefSeq" id="WP_430727078.1">
    <property type="nucleotide sequence ID" value="NZ_AP014946.1"/>
</dbReference>
<evidence type="ECO:0000256" key="5">
    <source>
        <dbReference type="ARBA" id="ARBA00004787"/>
    </source>
</evidence>
<dbReference type="FunFam" id="3.90.550.10:FF:000003">
    <property type="entry name" value="2-C-methyl-D-erythritol 4-phosphate cytidylyltransferase"/>
    <property type="match status" value="1"/>
</dbReference>
<feature type="site" description="Transition state stabilizer" evidence="14">
    <location>
        <position position="263"/>
    </location>
</feature>
<dbReference type="NCBIfam" id="TIGR00151">
    <property type="entry name" value="ispF"/>
    <property type="match status" value="1"/>
</dbReference>
<evidence type="ECO:0000256" key="4">
    <source>
        <dbReference type="ARBA" id="ARBA00004709"/>
    </source>
</evidence>
<dbReference type="UniPathway" id="UPA00056">
    <property type="reaction ID" value="UER00093"/>
</dbReference>
<evidence type="ECO:0000256" key="7">
    <source>
        <dbReference type="ARBA" id="ARBA00009789"/>
    </source>
</evidence>
<dbReference type="InterPro" id="IPR036571">
    <property type="entry name" value="MECDP_synthase_sf"/>
</dbReference>
<dbReference type="Gene3D" id="3.90.550.10">
    <property type="entry name" value="Spore Coat Polysaccharide Biosynthesis Protein SpsA, Chain A"/>
    <property type="match status" value="1"/>
</dbReference>
<keyword evidence="13 14" id="KW-0511">Multifunctional enzyme</keyword>
<dbReference type="Pfam" id="PF02542">
    <property type="entry name" value="YgbB"/>
    <property type="match status" value="1"/>
</dbReference>
<accession>A0A0S3PWZ9</accession>
<evidence type="ECO:0000313" key="17">
    <source>
        <dbReference type="Proteomes" id="UP000236884"/>
    </source>
</evidence>
<comment type="pathway">
    <text evidence="4 14">Isoprenoid biosynthesis; isopentenyl diphosphate biosynthesis via DXP pathway; isopentenyl diphosphate from 1-deoxy-D-xylulose 5-phosphate: step 4/6.</text>
</comment>
<protein>
    <recommendedName>
        <fullName evidence="14">Bifunctional enzyme IspD/IspF</fullName>
    </recommendedName>
    <domain>
        <recommendedName>
            <fullName evidence="14">2-C-methyl-D-erythritol 4-phosphate cytidylyltransferase</fullName>
            <ecNumber evidence="14">2.7.7.60</ecNumber>
        </recommendedName>
        <alternativeName>
            <fullName evidence="14">4-diphosphocytidyl-2C-methyl-D-erythritol synthase</fullName>
        </alternativeName>
        <alternativeName>
            <fullName evidence="14">MEP cytidylyltransferase</fullName>
            <shortName evidence="14">MCT</shortName>
        </alternativeName>
    </domain>
    <domain>
        <recommendedName>
            <fullName evidence="14">2-C-methyl-D-erythritol 2,4-cyclodiphosphate synthase</fullName>
            <shortName evidence="14">MECDP-synthase</shortName>
            <shortName evidence="14">MECPP-synthase</shortName>
            <shortName evidence="14">MECPS</shortName>
            <ecNumber evidence="14">4.6.1.12</ecNumber>
        </recommendedName>
    </domain>
</protein>
<keyword evidence="8 14" id="KW-0808">Transferase</keyword>
<dbReference type="InterPro" id="IPR020555">
    <property type="entry name" value="MECDP_synthase_CS"/>
</dbReference>
<dbReference type="SUPFAM" id="SSF69765">
    <property type="entry name" value="IpsF-like"/>
    <property type="match status" value="1"/>
</dbReference>
<comment type="pathway">
    <text evidence="5 14">Isoprenoid biosynthesis; isopentenyl diphosphate biosynthesis via DXP pathway; isopentenyl diphosphate from 1-deoxy-D-xylulose 5-phosphate: step 2/6.</text>
</comment>
<dbReference type="InterPro" id="IPR026596">
    <property type="entry name" value="IspD/F"/>
</dbReference>
<evidence type="ECO:0000256" key="2">
    <source>
        <dbReference type="ARBA" id="ARBA00001282"/>
    </source>
</evidence>
<comment type="cofactor">
    <cofactor evidence="3 14">
        <name>a divalent metal cation</name>
        <dbReference type="ChEBI" id="CHEBI:60240"/>
    </cofactor>
</comment>
<comment type="function">
    <text evidence="14">Bifunctional enzyme that catalyzes the formation of 4-diphosphocytidyl-2-C-methyl-D-erythritol from CTP and 2-C-methyl-D-erythritol 4-phosphate (MEP) (IspD), and catalyzes the conversion of 4-diphosphocytidyl-2-C-methyl-D-erythritol 2-phosphate (CDP-ME2P) to 2-C-methyl-D-erythritol 2,4-cyclodiphosphate (ME-CPP) with a corresponding release of cytidine 5-monophosphate (CMP) (IspF).</text>
</comment>
<feature type="site" description="Transition state stabilizer" evidence="14">
    <location>
        <position position="17"/>
    </location>
</feature>
<dbReference type="Proteomes" id="UP000236884">
    <property type="component" value="Chromosome"/>
</dbReference>
<feature type="site" description="Transition state stabilizer" evidence="14">
    <location>
        <position position="362"/>
    </location>
</feature>
<keyword evidence="17" id="KW-1185">Reference proteome</keyword>
<keyword evidence="12 14" id="KW-0456">Lyase</keyword>
<organism evidence="16 17">
    <name type="scientific">Variibacter gotjawalensis</name>
    <dbReference type="NCBI Taxonomy" id="1333996"/>
    <lineage>
        <taxon>Bacteria</taxon>
        <taxon>Pseudomonadati</taxon>
        <taxon>Pseudomonadota</taxon>
        <taxon>Alphaproteobacteria</taxon>
        <taxon>Hyphomicrobiales</taxon>
        <taxon>Nitrobacteraceae</taxon>
        <taxon>Variibacter</taxon>
    </lineage>
</organism>
<dbReference type="EC" id="4.6.1.12" evidence="14"/>
<feature type="binding site" evidence="14">
    <location>
        <begin position="285"/>
        <end position="287"/>
    </location>
    <ligand>
        <name>4-CDP-2-C-methyl-D-erythritol 2-phosphate</name>
        <dbReference type="ChEBI" id="CHEBI:57919"/>
    </ligand>
</feature>
<evidence type="ECO:0000256" key="13">
    <source>
        <dbReference type="ARBA" id="ARBA00023268"/>
    </source>
</evidence>
<evidence type="ECO:0000256" key="1">
    <source>
        <dbReference type="ARBA" id="ARBA00000200"/>
    </source>
</evidence>
<feature type="binding site" evidence="14">
    <location>
        <begin position="237"/>
        <end position="239"/>
    </location>
    <ligand>
        <name>4-CDP-2-C-methyl-D-erythritol 2-phosphate</name>
        <dbReference type="ChEBI" id="CHEBI:57919"/>
    </ligand>
</feature>